<sequence length="321" mass="34606">MKRLFALLLIVVMSVSLFAGCAAKEEAPASGEGKAEGKLNIGISISSFDDTFLMYMKDGMDAYAKKLGEEVETTYVDAKEDAIKQLGQVENFIAQGVNAIIVVPVNTEATGPITQACQEANVALVYVNRLPDNLPEDIIFVGSQSIDAGIFQMEYLAEQMGGTGNVVVLIGKLDNEAAIKRTEGVKKVIEEKYPDIKVIKEQTGEWSRAKGMTVMENWLASGDQIDAVASNNDDMALGALMAIEAQGKLDDIIVAGVDATPDALAELEKGRLNATVFQDAEGQGGGAMEAAIKKAKGEQIENRVWIPFQLVTPENYKEFMK</sequence>
<dbReference type="Proteomes" id="UP000294919">
    <property type="component" value="Unassembled WGS sequence"/>
</dbReference>
<evidence type="ECO:0000313" key="6">
    <source>
        <dbReference type="EMBL" id="TCO70029.1"/>
    </source>
</evidence>
<evidence type="ECO:0000259" key="5">
    <source>
        <dbReference type="Pfam" id="PF13407"/>
    </source>
</evidence>
<keyword evidence="3 4" id="KW-0732">Signal</keyword>
<dbReference type="PROSITE" id="PS51257">
    <property type="entry name" value="PROKAR_LIPOPROTEIN"/>
    <property type="match status" value="1"/>
</dbReference>
<evidence type="ECO:0000256" key="1">
    <source>
        <dbReference type="ARBA" id="ARBA00004196"/>
    </source>
</evidence>
<dbReference type="PANTHER" id="PTHR46847:SF1">
    <property type="entry name" value="D-ALLOSE-BINDING PERIPLASMIC PROTEIN-RELATED"/>
    <property type="match status" value="1"/>
</dbReference>
<dbReference type="AlphaFoldDB" id="A0A4R2KHQ2"/>
<evidence type="ECO:0000256" key="2">
    <source>
        <dbReference type="ARBA" id="ARBA00007639"/>
    </source>
</evidence>
<accession>A0A4R2KHQ2</accession>
<dbReference type="Pfam" id="PF13407">
    <property type="entry name" value="Peripla_BP_4"/>
    <property type="match status" value="1"/>
</dbReference>
<feature type="domain" description="Periplasmic binding protein" evidence="5">
    <location>
        <begin position="41"/>
        <end position="299"/>
    </location>
</feature>
<reference evidence="6 7" key="1">
    <citation type="submission" date="2019-03" db="EMBL/GenBank/DDBJ databases">
        <title>Genomic Encyclopedia of Type Strains, Phase IV (KMG-IV): sequencing the most valuable type-strain genomes for metagenomic binning, comparative biology and taxonomic classification.</title>
        <authorList>
            <person name="Goeker M."/>
        </authorList>
    </citation>
    <scope>NUCLEOTIDE SEQUENCE [LARGE SCALE GENOMIC DNA]</scope>
    <source>
        <strain evidence="6 7">DSM 102940</strain>
    </source>
</reference>
<dbReference type="EMBL" id="SLWV01000028">
    <property type="protein sequence ID" value="TCO70029.1"/>
    <property type="molecule type" value="Genomic_DNA"/>
</dbReference>
<comment type="subcellular location">
    <subcellularLocation>
        <location evidence="1">Cell envelope</location>
    </subcellularLocation>
</comment>
<organism evidence="6 7">
    <name type="scientific">Marinisporobacter balticus</name>
    <dbReference type="NCBI Taxonomy" id="2018667"/>
    <lineage>
        <taxon>Bacteria</taxon>
        <taxon>Bacillati</taxon>
        <taxon>Bacillota</taxon>
        <taxon>Clostridia</taxon>
        <taxon>Peptostreptococcales</taxon>
        <taxon>Thermotaleaceae</taxon>
        <taxon>Marinisporobacter</taxon>
    </lineage>
</organism>
<keyword evidence="7" id="KW-1185">Reference proteome</keyword>
<dbReference type="GO" id="GO:0030246">
    <property type="term" value="F:carbohydrate binding"/>
    <property type="evidence" value="ECO:0007669"/>
    <property type="project" value="UniProtKB-ARBA"/>
</dbReference>
<evidence type="ECO:0000256" key="4">
    <source>
        <dbReference type="SAM" id="SignalP"/>
    </source>
</evidence>
<name>A0A4R2KHQ2_9FIRM</name>
<gene>
    <name evidence="6" type="ORF">EV214_12824</name>
</gene>
<evidence type="ECO:0000256" key="3">
    <source>
        <dbReference type="ARBA" id="ARBA00022729"/>
    </source>
</evidence>
<dbReference type="Gene3D" id="3.40.50.2300">
    <property type="match status" value="2"/>
</dbReference>
<comment type="caution">
    <text evidence="6">The sequence shown here is derived from an EMBL/GenBank/DDBJ whole genome shotgun (WGS) entry which is preliminary data.</text>
</comment>
<feature type="chain" id="PRO_5038664105" evidence="4">
    <location>
        <begin position="20"/>
        <end position="321"/>
    </location>
</feature>
<protein>
    <submittedName>
        <fullName evidence="6">Monosaccharide ABC transporter substrate-binding protein (CUT2 family)</fullName>
    </submittedName>
</protein>
<comment type="similarity">
    <text evidence="2">Belongs to the bacterial solute-binding protein 2 family.</text>
</comment>
<evidence type="ECO:0000313" key="7">
    <source>
        <dbReference type="Proteomes" id="UP000294919"/>
    </source>
</evidence>
<feature type="signal peptide" evidence="4">
    <location>
        <begin position="1"/>
        <end position="19"/>
    </location>
</feature>
<dbReference type="InterPro" id="IPR028082">
    <property type="entry name" value="Peripla_BP_I"/>
</dbReference>
<dbReference type="PANTHER" id="PTHR46847">
    <property type="entry name" value="D-ALLOSE-BINDING PERIPLASMIC PROTEIN-RELATED"/>
    <property type="match status" value="1"/>
</dbReference>
<dbReference type="InterPro" id="IPR025997">
    <property type="entry name" value="SBP_2_dom"/>
</dbReference>
<dbReference type="RefSeq" id="WP_207669706.1">
    <property type="nucleotide sequence ID" value="NZ_SLWV01000028.1"/>
</dbReference>
<proteinExistence type="inferred from homology"/>
<dbReference type="GO" id="GO:0030313">
    <property type="term" value="C:cell envelope"/>
    <property type="evidence" value="ECO:0007669"/>
    <property type="project" value="UniProtKB-SubCell"/>
</dbReference>
<dbReference type="SUPFAM" id="SSF53822">
    <property type="entry name" value="Periplasmic binding protein-like I"/>
    <property type="match status" value="1"/>
</dbReference>
<dbReference type="CDD" id="cd06301">
    <property type="entry name" value="PBP1_rhizopine_binding-like"/>
    <property type="match status" value="1"/>
</dbReference>